<accession>A0ABT1CGX9</accession>
<dbReference type="InterPro" id="IPR015424">
    <property type="entry name" value="PyrdxlP-dep_Trfase"/>
</dbReference>
<evidence type="ECO:0000259" key="2">
    <source>
        <dbReference type="Pfam" id="PF00266"/>
    </source>
</evidence>
<keyword evidence="1" id="KW-0663">Pyridoxal phosphate</keyword>
<name>A0ABT1CGX9_9PROT</name>
<dbReference type="EMBL" id="JAMXQU010000005">
    <property type="protein sequence ID" value="MCO6160133.1"/>
    <property type="molecule type" value="Genomic_DNA"/>
</dbReference>
<evidence type="ECO:0000313" key="4">
    <source>
        <dbReference type="Proteomes" id="UP001523401"/>
    </source>
</evidence>
<evidence type="ECO:0000256" key="1">
    <source>
        <dbReference type="ARBA" id="ARBA00022898"/>
    </source>
</evidence>
<protein>
    <submittedName>
        <fullName evidence="3">Aminotransferase class V-fold PLP-dependent enzyme</fullName>
    </submittedName>
</protein>
<sequence>MIDPDTCLAAFAQSLRNDGGREALGAGIIGEGVAVPGPFGDHPLLYADYVASGRALQQVEAFMLTQILPYYANSHTQASYCGRVMTRLRASARSHIARLCGATDAYSVVFTGSGATAGINRLVSLTGVTQAVAEGKNPLVLIGPYEHHSNILPWRESGAELIEIAEAEAGGPDLTALEQVLSTQKAGRLVVGAFSAASNVTGILTDVDAVTRLLNRYGARSVWDYAGGGPYLAIDMACGTPEQKDAVVISPHKFLGGPGASGVMILRNEAVAISKPSLPGGGTVRFVSPWGHDYSSRVCDREEAGTPNVVGDIRAALCFLVKDAIGQAYMDRRHAELRQRALAAWENVPEIELIGASGDKPALPIFSMRIRDVQRGGYIHQQLFTRLLSDCYGVQARGGCACAGPYAHRLLSIDAQASDILRRAILSGQEIEKPGWTRLNFSALMSDDKADRVIRAVTTLAKQPYPMADFYRCDEQTARFEALSA</sequence>
<proteinExistence type="predicted"/>
<dbReference type="PANTHER" id="PTHR43686:SF1">
    <property type="entry name" value="AMINOTRAN_5 DOMAIN-CONTAINING PROTEIN"/>
    <property type="match status" value="1"/>
</dbReference>
<dbReference type="PANTHER" id="PTHR43686">
    <property type="entry name" value="SULFURTRANSFERASE-RELATED"/>
    <property type="match status" value="1"/>
</dbReference>
<organism evidence="3 4">
    <name type="scientific">Asaia lannensis NBRC 102526</name>
    <dbReference type="NCBI Taxonomy" id="1307926"/>
    <lineage>
        <taxon>Bacteria</taxon>
        <taxon>Pseudomonadati</taxon>
        <taxon>Pseudomonadota</taxon>
        <taxon>Alphaproteobacteria</taxon>
        <taxon>Acetobacterales</taxon>
        <taxon>Acetobacteraceae</taxon>
        <taxon>Asaia</taxon>
    </lineage>
</organism>
<keyword evidence="3" id="KW-0032">Aminotransferase</keyword>
<dbReference type="Gene3D" id="3.90.1150.10">
    <property type="entry name" value="Aspartate Aminotransferase, domain 1"/>
    <property type="match status" value="1"/>
</dbReference>
<keyword evidence="3" id="KW-0808">Transferase</keyword>
<keyword evidence="4" id="KW-1185">Reference proteome</keyword>
<gene>
    <name evidence="3" type="ORF">NF685_08840</name>
</gene>
<dbReference type="Pfam" id="PF00266">
    <property type="entry name" value="Aminotran_5"/>
    <property type="match status" value="1"/>
</dbReference>
<dbReference type="InterPro" id="IPR015422">
    <property type="entry name" value="PyrdxlP-dep_Trfase_small"/>
</dbReference>
<evidence type="ECO:0000313" key="3">
    <source>
        <dbReference type="EMBL" id="MCO6160133.1"/>
    </source>
</evidence>
<dbReference type="SUPFAM" id="SSF53383">
    <property type="entry name" value="PLP-dependent transferases"/>
    <property type="match status" value="1"/>
</dbReference>
<reference evidence="3 4" key="1">
    <citation type="submission" date="2022-06" db="EMBL/GenBank/DDBJ databases">
        <title>Whole-genome of Asaia lannensis strain LMG 27011T.</title>
        <authorList>
            <person name="Sombolestani A."/>
        </authorList>
    </citation>
    <scope>NUCLEOTIDE SEQUENCE [LARGE SCALE GENOMIC DNA]</scope>
    <source>
        <strain evidence="3 4">NBRC 102526</strain>
    </source>
</reference>
<dbReference type="RefSeq" id="WP_252849365.1">
    <property type="nucleotide sequence ID" value="NZ_BAPW01000028.1"/>
</dbReference>
<dbReference type="Gene3D" id="3.40.640.10">
    <property type="entry name" value="Type I PLP-dependent aspartate aminotransferase-like (Major domain)"/>
    <property type="match status" value="1"/>
</dbReference>
<dbReference type="InterPro" id="IPR000192">
    <property type="entry name" value="Aminotrans_V_dom"/>
</dbReference>
<comment type="caution">
    <text evidence="3">The sequence shown here is derived from an EMBL/GenBank/DDBJ whole genome shotgun (WGS) entry which is preliminary data.</text>
</comment>
<feature type="domain" description="Aminotransferase class V" evidence="2">
    <location>
        <begin position="46"/>
        <end position="410"/>
    </location>
</feature>
<dbReference type="InterPro" id="IPR015421">
    <property type="entry name" value="PyrdxlP-dep_Trfase_major"/>
</dbReference>
<dbReference type="GO" id="GO:0008483">
    <property type="term" value="F:transaminase activity"/>
    <property type="evidence" value="ECO:0007669"/>
    <property type="project" value="UniProtKB-KW"/>
</dbReference>
<dbReference type="Proteomes" id="UP001523401">
    <property type="component" value="Unassembled WGS sequence"/>
</dbReference>